<comment type="similarity">
    <text evidence="5">Belongs to the class I-like SAM-binding methyltransferase superfamily. RsmB/NOP family.</text>
</comment>
<gene>
    <name evidence="7" type="ordered locus">Arcve_0100</name>
</gene>
<dbReference type="InterPro" id="IPR006027">
    <property type="entry name" value="NusB_RsmB_TIM44"/>
</dbReference>
<keyword evidence="3 5" id="KW-0949">S-adenosyl-L-methionine</keyword>
<proteinExistence type="inferred from homology"/>
<dbReference type="Gene3D" id="3.40.50.150">
    <property type="entry name" value="Vaccinia Virus protein VP39"/>
    <property type="match status" value="1"/>
</dbReference>
<evidence type="ECO:0000256" key="2">
    <source>
        <dbReference type="ARBA" id="ARBA00022679"/>
    </source>
</evidence>
<dbReference type="PRINTS" id="PR02008">
    <property type="entry name" value="RCMTFAMILY"/>
</dbReference>
<dbReference type="SUPFAM" id="SSF48013">
    <property type="entry name" value="NusB-like"/>
    <property type="match status" value="1"/>
</dbReference>
<dbReference type="RefSeq" id="WP_013682817.1">
    <property type="nucleotide sequence ID" value="NC_015320.1"/>
</dbReference>
<dbReference type="EMBL" id="CP002588">
    <property type="protein sequence ID" value="AEA46141.1"/>
    <property type="molecule type" value="Genomic_DNA"/>
</dbReference>
<dbReference type="Pfam" id="PF01029">
    <property type="entry name" value="NusB"/>
    <property type="match status" value="1"/>
</dbReference>
<dbReference type="InterPro" id="IPR023267">
    <property type="entry name" value="RCMT"/>
</dbReference>
<keyword evidence="1 5" id="KW-0489">Methyltransferase</keyword>
<keyword evidence="8" id="KW-1185">Reference proteome</keyword>
<dbReference type="InterPro" id="IPR035926">
    <property type="entry name" value="NusB-like_sf"/>
</dbReference>
<dbReference type="Gene3D" id="1.10.940.10">
    <property type="entry name" value="NusB-like"/>
    <property type="match status" value="1"/>
</dbReference>
<dbReference type="CDD" id="cd02440">
    <property type="entry name" value="AdoMet_MTases"/>
    <property type="match status" value="1"/>
</dbReference>
<dbReference type="eggNOG" id="arCOG00974">
    <property type="taxonomic scope" value="Archaea"/>
</dbReference>
<evidence type="ECO:0000259" key="6">
    <source>
        <dbReference type="PROSITE" id="PS51686"/>
    </source>
</evidence>
<reference evidence="7 8" key="1">
    <citation type="submission" date="2011-03" db="EMBL/GenBank/DDBJ databases">
        <title>The complete genome of Archaeoglobus veneficus SNP6.</title>
        <authorList>
            <consortium name="US DOE Joint Genome Institute (JGI-PGF)"/>
            <person name="Lucas S."/>
            <person name="Copeland A."/>
            <person name="Lapidus A."/>
            <person name="Bruce D."/>
            <person name="Goodwin L."/>
            <person name="Pitluck S."/>
            <person name="Kyrpides N."/>
            <person name="Mavromatis K."/>
            <person name="Pagani I."/>
            <person name="Ivanova N."/>
            <person name="Mikhailova N."/>
            <person name="Lu M."/>
            <person name="Detter J.C."/>
            <person name="Tapia R."/>
            <person name="Han C."/>
            <person name="Land M."/>
            <person name="Hauser L."/>
            <person name="Markowitz V."/>
            <person name="Cheng J.-F."/>
            <person name="Hugenholtz P."/>
            <person name="Woyke T."/>
            <person name="Wu D."/>
            <person name="Spring S."/>
            <person name="Brambilla E."/>
            <person name="Klenk H.-P."/>
            <person name="Eisen J.A."/>
        </authorList>
    </citation>
    <scope>NUCLEOTIDE SEQUENCE [LARGE SCALE GENOMIC DNA]</scope>
    <source>
        <strain>SNP6</strain>
    </source>
</reference>
<comment type="caution">
    <text evidence="5">Lacks conserved residue(s) required for the propagation of feature annotation.</text>
</comment>
<dbReference type="InterPro" id="IPR049560">
    <property type="entry name" value="MeTrfase_RsmB-F_NOP2_cat"/>
</dbReference>
<feature type="domain" description="SAM-dependent MTase RsmB/NOP-type" evidence="6">
    <location>
        <begin position="168"/>
        <end position="440"/>
    </location>
</feature>
<dbReference type="OrthoDB" id="14725at2157"/>
<evidence type="ECO:0000313" key="7">
    <source>
        <dbReference type="EMBL" id="AEA46141.1"/>
    </source>
</evidence>
<dbReference type="Pfam" id="PF01189">
    <property type="entry name" value="Methyltr_RsmB-F"/>
    <property type="match status" value="1"/>
</dbReference>
<dbReference type="InterPro" id="IPR029063">
    <property type="entry name" value="SAM-dependent_MTases_sf"/>
</dbReference>
<keyword evidence="2 5" id="KW-0808">Transferase</keyword>
<dbReference type="KEGG" id="ave:Arcve_0100"/>
<evidence type="ECO:0000256" key="4">
    <source>
        <dbReference type="ARBA" id="ARBA00022884"/>
    </source>
</evidence>
<dbReference type="AlphaFoldDB" id="F2KN40"/>
<feature type="active site" description="Nucleophile" evidence="5">
    <location>
        <position position="375"/>
    </location>
</feature>
<feature type="binding site" evidence="5">
    <location>
        <position position="281"/>
    </location>
    <ligand>
        <name>S-adenosyl-L-methionine</name>
        <dbReference type="ChEBI" id="CHEBI:59789"/>
    </ligand>
</feature>
<dbReference type="HOGENOM" id="CLU_005316_0_1_2"/>
<protein>
    <submittedName>
        <fullName evidence="7">Fmu (Sun) domain protein</fullName>
    </submittedName>
</protein>
<organism evidence="7 8">
    <name type="scientific">Archaeoglobus veneficus (strain DSM 11195 / SNP6)</name>
    <dbReference type="NCBI Taxonomy" id="693661"/>
    <lineage>
        <taxon>Archaea</taxon>
        <taxon>Methanobacteriati</taxon>
        <taxon>Methanobacteriota</taxon>
        <taxon>Archaeoglobi</taxon>
        <taxon>Archaeoglobales</taxon>
        <taxon>Archaeoglobaceae</taxon>
        <taxon>Archaeoglobus</taxon>
    </lineage>
</organism>
<dbReference type="SUPFAM" id="SSF53335">
    <property type="entry name" value="S-adenosyl-L-methionine-dependent methyltransferases"/>
    <property type="match status" value="1"/>
</dbReference>
<dbReference type="GO" id="GO:0008173">
    <property type="term" value="F:RNA methyltransferase activity"/>
    <property type="evidence" value="ECO:0007669"/>
    <property type="project" value="InterPro"/>
</dbReference>
<dbReference type="PANTHER" id="PTHR22807:SF70">
    <property type="entry name" value="TRNA_RRNA CYTOSINE-C5-METHYLASE, NOL1_NOP2_SUN FAMILY, FUSED TO N-TERMINAL NUSB REGULATOR DOMAIN"/>
    <property type="match status" value="1"/>
</dbReference>
<dbReference type="PROSITE" id="PS51686">
    <property type="entry name" value="SAM_MT_RSMB_NOP"/>
    <property type="match status" value="1"/>
</dbReference>
<evidence type="ECO:0000256" key="1">
    <source>
        <dbReference type="ARBA" id="ARBA00022603"/>
    </source>
</evidence>
<accession>F2KN40</accession>
<dbReference type="Gene3D" id="3.30.70.1170">
    <property type="entry name" value="Sun protein, domain 3"/>
    <property type="match status" value="1"/>
</dbReference>
<keyword evidence="4 5" id="KW-0694">RNA-binding</keyword>
<evidence type="ECO:0000256" key="5">
    <source>
        <dbReference type="PROSITE-ProRule" id="PRU01023"/>
    </source>
</evidence>
<dbReference type="PANTHER" id="PTHR22807">
    <property type="entry name" value="NOP2 YEAST -RELATED NOL1/NOP2/FMU SUN DOMAIN-CONTAINING"/>
    <property type="match status" value="1"/>
</dbReference>
<name>F2KN40_ARCVS</name>
<dbReference type="Proteomes" id="UP000008136">
    <property type="component" value="Chromosome"/>
</dbReference>
<dbReference type="GO" id="GO:0006355">
    <property type="term" value="P:regulation of DNA-templated transcription"/>
    <property type="evidence" value="ECO:0007669"/>
    <property type="project" value="InterPro"/>
</dbReference>
<dbReference type="GO" id="GO:0001510">
    <property type="term" value="P:RNA methylation"/>
    <property type="evidence" value="ECO:0007669"/>
    <property type="project" value="InterPro"/>
</dbReference>
<dbReference type="GO" id="GO:0003723">
    <property type="term" value="F:RNA binding"/>
    <property type="evidence" value="ECO:0007669"/>
    <property type="project" value="UniProtKB-UniRule"/>
</dbReference>
<sequence length="440" mass="50692">MIPTQEIAVEILERIDEEIISAKEALKAGLAGKDFDYKVRGSIHAYVMETLKRRNTIDFLIDRSLDGKTVYELKPFLRNLLRVAVYEMFYKGVHPALATDSAVRIAKRRIGGRAAALVNAVMRRAEKIDLNSETSRLPEVQRLAYRYFHPEWYVEYAIKLLGREQAIELMIANMQNTTYVRVNELKASIESVRKYLERYCVIEETCLPEVFKVVAWDRHPSTLEWHADGKYVVQDLASTLVAHAMKPEPGERVLDLAAAPGLKTSHIAMLMENRGKIMAVDNSEERVRRMKAKMKKLGVEIVECRVADGVKFRWKADRVLLDPPCSTTGAFRNYPCVKWRYDEYKYRATVKLQRRMLENAYRNVGEGGVVVYSTCSITFDENEENVMASPFKVDDVKIDGFSSGISEFEGKRFPEWEKVLRTWPHLHDCCGFFISRLLRV</sequence>
<evidence type="ECO:0000313" key="8">
    <source>
        <dbReference type="Proteomes" id="UP000008136"/>
    </source>
</evidence>
<dbReference type="InterPro" id="IPR001678">
    <property type="entry name" value="MeTrfase_RsmB-F_NOP2_dom"/>
</dbReference>
<evidence type="ECO:0000256" key="3">
    <source>
        <dbReference type="ARBA" id="ARBA00022691"/>
    </source>
</evidence>
<dbReference type="STRING" id="693661.Arcve_0100"/>
<feature type="binding site" evidence="5">
    <location>
        <position position="322"/>
    </location>
    <ligand>
        <name>S-adenosyl-L-methionine</name>
        <dbReference type="ChEBI" id="CHEBI:59789"/>
    </ligand>
</feature>
<dbReference type="GeneID" id="10393192"/>